<dbReference type="EMBL" id="UINC01212873">
    <property type="protein sequence ID" value="SVE37390.1"/>
    <property type="molecule type" value="Genomic_DNA"/>
</dbReference>
<protein>
    <recommendedName>
        <fullName evidence="2">Sulfatase N-terminal domain-containing protein</fullName>
    </recommendedName>
</protein>
<evidence type="ECO:0000313" key="1">
    <source>
        <dbReference type="EMBL" id="SVE37390.1"/>
    </source>
</evidence>
<reference evidence="1" key="1">
    <citation type="submission" date="2018-05" db="EMBL/GenBank/DDBJ databases">
        <authorList>
            <person name="Lanie J.A."/>
            <person name="Ng W.-L."/>
            <person name="Kazmierczak K.M."/>
            <person name="Andrzejewski T.M."/>
            <person name="Davidsen T.M."/>
            <person name="Wayne K.J."/>
            <person name="Tettelin H."/>
            <person name="Glass J.I."/>
            <person name="Rusch D."/>
            <person name="Podicherti R."/>
            <person name="Tsui H.-C.T."/>
            <person name="Winkler M.E."/>
        </authorList>
    </citation>
    <scope>NUCLEOTIDE SEQUENCE</scope>
</reference>
<name>A0A383CZB7_9ZZZZ</name>
<organism evidence="1">
    <name type="scientific">marine metagenome</name>
    <dbReference type="NCBI Taxonomy" id="408172"/>
    <lineage>
        <taxon>unclassified sequences</taxon>
        <taxon>metagenomes</taxon>
        <taxon>ecological metagenomes</taxon>
    </lineage>
</organism>
<accession>A0A383CZB7</accession>
<dbReference type="AlphaFoldDB" id="A0A383CZB7"/>
<evidence type="ECO:0008006" key="2">
    <source>
        <dbReference type="Google" id="ProtNLM"/>
    </source>
</evidence>
<proteinExistence type="predicted"/>
<gene>
    <name evidence="1" type="ORF">METZ01_LOCUS490244</name>
</gene>
<sequence>MSRIFLSILVCVFALMPAAYAKEALNVILIMADDSAADNYGCYGSKNPETDDTNTR</sequence>